<protein>
    <submittedName>
        <fullName evidence="1">Uncharacterized protein</fullName>
    </submittedName>
</protein>
<organism evidence="1">
    <name type="scientific">Fusarium oxysporum f. sp. pisi HDV247</name>
    <dbReference type="NCBI Taxonomy" id="1080344"/>
    <lineage>
        <taxon>Eukaryota</taxon>
        <taxon>Fungi</taxon>
        <taxon>Dikarya</taxon>
        <taxon>Ascomycota</taxon>
        <taxon>Pezizomycotina</taxon>
        <taxon>Sordariomycetes</taxon>
        <taxon>Hypocreomycetidae</taxon>
        <taxon>Hypocreales</taxon>
        <taxon>Nectriaceae</taxon>
        <taxon>Fusarium</taxon>
        <taxon>Fusarium oxysporum species complex</taxon>
    </lineage>
</organism>
<proteinExistence type="predicted"/>
<name>W9NG47_FUSOX</name>
<reference evidence="1" key="2">
    <citation type="submission" date="2012-05" db="EMBL/GenBank/DDBJ databases">
        <title>Annotation of the Genome Sequence of Fusarium oxysporum HDV247.</title>
        <authorList>
            <consortium name="The Broad Institute Genomics Platform"/>
            <person name="Ma L.-J."/>
            <person name="Corby-Kistler H."/>
            <person name="Broz K."/>
            <person name="Gale L.R."/>
            <person name="Jonkers W."/>
            <person name="O'Donnell K."/>
            <person name="Ploetz R."/>
            <person name="Steinberg C."/>
            <person name="Schwartz D.C."/>
            <person name="VanEtten H."/>
            <person name="Zhou S."/>
            <person name="Young S.K."/>
            <person name="Zeng Q."/>
            <person name="Gargeya S."/>
            <person name="Fitzgerald M."/>
            <person name="Abouelleil A."/>
            <person name="Alvarado L."/>
            <person name="Chapman S.B."/>
            <person name="Gainer-Dewar J."/>
            <person name="Goldberg J."/>
            <person name="Griggs A."/>
            <person name="Gujja S."/>
            <person name="Hansen M."/>
            <person name="Howarth C."/>
            <person name="Imamovic A."/>
            <person name="Ireland A."/>
            <person name="Larimer J."/>
            <person name="McCowan C."/>
            <person name="Murphy C."/>
            <person name="Pearson M."/>
            <person name="Poon T.W."/>
            <person name="Priest M."/>
            <person name="Roberts A."/>
            <person name="Saif S."/>
            <person name="Shea T."/>
            <person name="Sykes S."/>
            <person name="Wortman J."/>
            <person name="Nusbaum C."/>
            <person name="Birren B."/>
        </authorList>
    </citation>
    <scope>NUCLEOTIDE SEQUENCE</scope>
    <source>
        <strain evidence="1">HDV247</strain>
    </source>
</reference>
<dbReference type="HOGENOM" id="CLU_190115_0_0_1"/>
<reference evidence="1" key="1">
    <citation type="submission" date="2011-10" db="EMBL/GenBank/DDBJ databases">
        <title>The Genome Sequence of Fusarium oxysporum HDV247.</title>
        <authorList>
            <consortium name="The Broad Institute Genome Sequencing Platform"/>
            <person name="Ma L.-J."/>
            <person name="Gale L.R."/>
            <person name="Schwartz D.C."/>
            <person name="Zhou S."/>
            <person name="Corby-Kistler H."/>
            <person name="Young S.K."/>
            <person name="Zeng Q."/>
            <person name="Gargeya S."/>
            <person name="Fitzgerald M."/>
            <person name="Haas B."/>
            <person name="Abouelleil A."/>
            <person name="Alvarado L."/>
            <person name="Arachchi H.M."/>
            <person name="Berlin A."/>
            <person name="Brown A."/>
            <person name="Chapman S.B."/>
            <person name="Chen Z."/>
            <person name="Dunbar C."/>
            <person name="Freedman E."/>
            <person name="Gearin G."/>
            <person name="Goldberg J."/>
            <person name="Griggs A."/>
            <person name="Gujja S."/>
            <person name="Heiman D."/>
            <person name="Howarth C."/>
            <person name="Larson L."/>
            <person name="Lui A."/>
            <person name="MacDonald P.J.P."/>
            <person name="Montmayeur A."/>
            <person name="Murphy C."/>
            <person name="Neiman D."/>
            <person name="Pearson M."/>
            <person name="Priest M."/>
            <person name="Roberts A."/>
            <person name="Saif S."/>
            <person name="Shea T."/>
            <person name="Shenoy N."/>
            <person name="Sisk P."/>
            <person name="Stolte C."/>
            <person name="Sykes S."/>
            <person name="Wortman J."/>
            <person name="Nusbaum C."/>
            <person name="Birren B."/>
        </authorList>
    </citation>
    <scope>NUCLEOTIDE SEQUENCE [LARGE SCALE GENOMIC DNA]</scope>
    <source>
        <strain evidence="1">HDV247</strain>
    </source>
</reference>
<sequence>MREAEQELAAQSLTAQQLRDAEAIGVVLKVHRPLLMNSSSRVVELVEGDLWDAMDELDKIATDPERPMKE</sequence>
<evidence type="ECO:0000313" key="1">
    <source>
        <dbReference type="EMBL" id="EXA31669.1"/>
    </source>
</evidence>
<gene>
    <name evidence="1" type="ORF">FOVG_17097</name>
</gene>
<accession>W9NG47</accession>
<dbReference type="Proteomes" id="UP000030751">
    <property type="component" value="Unassembled WGS sequence"/>
</dbReference>
<dbReference type="EMBL" id="JH651010">
    <property type="protein sequence ID" value="EXA31669.1"/>
    <property type="molecule type" value="Genomic_DNA"/>
</dbReference>
<dbReference type="AlphaFoldDB" id="W9NG47"/>